<proteinExistence type="inferred from homology"/>
<dbReference type="SUPFAM" id="SSF53822">
    <property type="entry name" value="Periplasmic binding protein-like I"/>
    <property type="match status" value="1"/>
</dbReference>
<evidence type="ECO:0000256" key="1">
    <source>
        <dbReference type="ARBA" id="ARBA00010062"/>
    </source>
</evidence>
<feature type="domain" description="Leucine-binding protein" evidence="5">
    <location>
        <begin position="87"/>
        <end position="441"/>
    </location>
</feature>
<evidence type="ECO:0000313" key="6">
    <source>
        <dbReference type="EMBL" id="ACZ41503.1"/>
    </source>
</evidence>
<evidence type="ECO:0000313" key="7">
    <source>
        <dbReference type="Proteomes" id="UP000000323"/>
    </source>
</evidence>
<keyword evidence="7" id="KW-1185">Reference proteome</keyword>
<protein>
    <submittedName>
        <fullName evidence="6">Extracellular ligand-binding receptor</fullName>
    </submittedName>
</protein>
<keyword evidence="6" id="KW-0675">Receptor</keyword>
<evidence type="ECO:0000256" key="2">
    <source>
        <dbReference type="ARBA" id="ARBA00022729"/>
    </source>
</evidence>
<dbReference type="Pfam" id="PF13458">
    <property type="entry name" value="Peripla_BP_6"/>
    <property type="match status" value="1"/>
</dbReference>
<dbReference type="Proteomes" id="UP000000323">
    <property type="component" value="Chromosome 1"/>
</dbReference>
<dbReference type="EMBL" id="CP001825">
    <property type="protein sequence ID" value="ACZ41503.1"/>
    <property type="molecule type" value="Genomic_DNA"/>
</dbReference>
<dbReference type="RefSeq" id="WP_012874538.1">
    <property type="nucleotide sequence ID" value="NC_013525.1"/>
</dbReference>
<dbReference type="HOGENOM" id="CLU_027128_6_0_0"/>
<dbReference type="CDD" id="cd06342">
    <property type="entry name" value="PBP1_ABC_LIVBP-like"/>
    <property type="match status" value="1"/>
</dbReference>
<name>D1CEZ7_THET1</name>
<comment type="similarity">
    <text evidence="1">Belongs to the leucine-binding protein family.</text>
</comment>
<evidence type="ECO:0000256" key="3">
    <source>
        <dbReference type="SAM" id="MobiDB-lite"/>
    </source>
</evidence>
<reference evidence="7" key="1">
    <citation type="journal article" date="2010" name="Stand. Genomic Sci.">
        <title>Complete genome sequence of 'Thermobaculum terrenum' type strain (YNP1).</title>
        <authorList>
            <person name="Kiss H."/>
            <person name="Cleland D."/>
            <person name="Lapidus A."/>
            <person name="Lucas S."/>
            <person name="Glavina Del Rio T."/>
            <person name="Nolan M."/>
            <person name="Tice H."/>
            <person name="Han C."/>
            <person name="Goodwin L."/>
            <person name="Pitluck S."/>
            <person name="Liolios K."/>
            <person name="Ivanova N."/>
            <person name="Mavromatis K."/>
            <person name="Ovchinnikova G."/>
            <person name="Pati A."/>
            <person name="Chen A."/>
            <person name="Palaniappan K."/>
            <person name="Land M."/>
            <person name="Hauser L."/>
            <person name="Chang Y."/>
            <person name="Jeffries C."/>
            <person name="Lu M."/>
            <person name="Brettin T."/>
            <person name="Detter J."/>
            <person name="Goker M."/>
            <person name="Tindall B."/>
            <person name="Beck B."/>
            <person name="McDermott T."/>
            <person name="Woyke T."/>
            <person name="Bristow J."/>
            <person name="Eisen J."/>
            <person name="Markowitz V."/>
            <person name="Hugenholtz P."/>
            <person name="Kyrpides N."/>
            <person name="Klenk H."/>
            <person name="Cheng J."/>
        </authorList>
    </citation>
    <scope>NUCLEOTIDE SEQUENCE [LARGE SCALE GENOMIC DNA]</scope>
    <source>
        <strain evidence="7">ATCC BAA-798 / YNP1</strain>
    </source>
</reference>
<keyword evidence="2 4" id="KW-0732">Signal</keyword>
<dbReference type="PANTHER" id="PTHR47151:SF2">
    <property type="entry name" value="AMINO ACID BINDING PROTEIN"/>
    <property type="match status" value="1"/>
</dbReference>
<evidence type="ECO:0000259" key="5">
    <source>
        <dbReference type="Pfam" id="PF13458"/>
    </source>
</evidence>
<dbReference type="InterPro" id="IPR028082">
    <property type="entry name" value="Peripla_BP_I"/>
</dbReference>
<evidence type="ECO:0000256" key="4">
    <source>
        <dbReference type="SAM" id="SignalP"/>
    </source>
</evidence>
<accession>D1CEZ7</accession>
<dbReference type="AlphaFoldDB" id="D1CEZ7"/>
<feature type="signal peptide" evidence="4">
    <location>
        <begin position="1"/>
        <end position="30"/>
    </location>
</feature>
<feature type="compositionally biased region" description="Low complexity" evidence="3">
    <location>
        <begin position="31"/>
        <end position="66"/>
    </location>
</feature>
<organism evidence="6 7">
    <name type="scientific">Thermobaculum terrenum (strain ATCC BAA-798 / CCMEE 7001 / YNP1)</name>
    <dbReference type="NCBI Taxonomy" id="525904"/>
    <lineage>
        <taxon>Bacteria</taxon>
        <taxon>Bacillati</taxon>
        <taxon>Chloroflexota</taxon>
        <taxon>Chloroflexia</taxon>
        <taxon>Candidatus Thermobaculales</taxon>
        <taxon>Candidatus Thermobaculaceae</taxon>
        <taxon>Thermobaculum</taxon>
    </lineage>
</organism>
<sequence>MRKGDKQPSLIAVLVLIFGLLLSACGGSTAGQTPTPGTQGVGSSPSPSPTTAASPSASPSGSPAAQETQTGAKCPEKNETLLIYSSLPMTGPSRVQTVSVVNGMKLALQEHGGKAGGYKVEFKALDDATAAAGKWTQEKETENANRAIRDGATVYLGTFNSGAAAISIPILNEAGIPMISPANTAINLTQPGPPDPKLYESLYRNGPRNYFRVVPADNLQGTAAANWAKELGAKKVYVLNDQEVYGLGLAQVFREHAQKIGLEVLGFEGIDPQAGSYASLMQKIVDKGADLVYFGGLVETGGTQLVKDLRDIEPDPEKIKFMGPDGILESSFIDGAGDAAEGAYGTVAAAPPDKLTGPGKEFYENYKKTFGSEPEPYAIFGHDAMLAALLAIDKACSKDPKDVLKALNNLGTVNGALGKWSFDKRGDTTLRTYHGYQVKDGKWVWVKQLNAGS</sequence>
<dbReference type="PROSITE" id="PS51257">
    <property type="entry name" value="PROKAR_LIPOPROTEIN"/>
    <property type="match status" value="1"/>
</dbReference>
<dbReference type="PANTHER" id="PTHR47151">
    <property type="entry name" value="LEU/ILE/VAL-BINDING ABC TRANSPORTER SUBUNIT"/>
    <property type="match status" value="1"/>
</dbReference>
<gene>
    <name evidence="6" type="ordered locus">Tter_0585</name>
</gene>
<feature type="region of interest" description="Disordered" evidence="3">
    <location>
        <begin position="31"/>
        <end position="75"/>
    </location>
</feature>
<feature type="chain" id="PRO_5003021237" evidence="4">
    <location>
        <begin position="31"/>
        <end position="453"/>
    </location>
</feature>
<dbReference type="OrthoDB" id="7337537at2"/>
<dbReference type="eggNOG" id="COG0683">
    <property type="taxonomic scope" value="Bacteria"/>
</dbReference>
<dbReference type="Gene3D" id="3.40.50.2300">
    <property type="match status" value="2"/>
</dbReference>
<dbReference type="InterPro" id="IPR028081">
    <property type="entry name" value="Leu-bd"/>
</dbReference>
<dbReference type="KEGG" id="ttr:Tter_0585"/>
<dbReference type="STRING" id="525904.Tter_0585"/>